<reference evidence="4 5" key="1">
    <citation type="submission" date="2016-10" db="EMBL/GenBank/DDBJ databases">
        <authorList>
            <person name="de Groot N.N."/>
        </authorList>
    </citation>
    <scope>NUCLEOTIDE SEQUENCE [LARGE SCALE GENOMIC DNA]</scope>
    <source>
        <strain evidence="4 5">CGMCC 4.2026</strain>
    </source>
</reference>
<dbReference type="FunFam" id="3.30.565.10:FF:000028">
    <property type="entry name" value="PAS sensor protein"/>
    <property type="match status" value="1"/>
</dbReference>
<dbReference type="InterPro" id="IPR029016">
    <property type="entry name" value="GAF-like_dom_sf"/>
</dbReference>
<protein>
    <submittedName>
        <fullName evidence="4">GAF domain-containing protein</fullName>
    </submittedName>
</protein>
<evidence type="ECO:0000313" key="5">
    <source>
        <dbReference type="Proteomes" id="UP000181951"/>
    </source>
</evidence>
<dbReference type="STRING" id="310780.SAMN05216267_107111"/>
<evidence type="ECO:0000256" key="2">
    <source>
        <dbReference type="SAM" id="MobiDB-lite"/>
    </source>
</evidence>
<dbReference type="PANTHER" id="PTHR43156:SF2">
    <property type="entry name" value="STAGE II SPORULATION PROTEIN E"/>
    <property type="match status" value="1"/>
</dbReference>
<dbReference type="InterPro" id="IPR052016">
    <property type="entry name" value="Bact_Sigma-Reg"/>
</dbReference>
<dbReference type="Gene3D" id="3.60.40.10">
    <property type="entry name" value="PPM-type phosphatase domain"/>
    <property type="match status" value="1"/>
</dbReference>
<dbReference type="SUPFAM" id="SSF55785">
    <property type="entry name" value="PYP-like sensor domain (PAS domain)"/>
    <property type="match status" value="1"/>
</dbReference>
<dbReference type="InterPro" id="IPR001932">
    <property type="entry name" value="PPM-type_phosphatase-like_dom"/>
</dbReference>
<dbReference type="Gene3D" id="3.30.450.40">
    <property type="match status" value="1"/>
</dbReference>
<feature type="domain" description="PAS" evidence="3">
    <location>
        <begin position="22"/>
        <end position="59"/>
    </location>
</feature>
<dbReference type="SUPFAM" id="SSF81606">
    <property type="entry name" value="PP2C-like"/>
    <property type="match status" value="1"/>
</dbReference>
<organism evidence="4 5">
    <name type="scientific">Actinacidiphila rubida</name>
    <dbReference type="NCBI Taxonomy" id="310780"/>
    <lineage>
        <taxon>Bacteria</taxon>
        <taxon>Bacillati</taxon>
        <taxon>Actinomycetota</taxon>
        <taxon>Actinomycetes</taxon>
        <taxon>Kitasatosporales</taxon>
        <taxon>Streptomycetaceae</taxon>
        <taxon>Actinacidiphila</taxon>
    </lineage>
</organism>
<dbReference type="Pfam" id="PF13581">
    <property type="entry name" value="HATPase_c_2"/>
    <property type="match status" value="1"/>
</dbReference>
<dbReference type="SUPFAM" id="SSF55874">
    <property type="entry name" value="ATPase domain of HSP90 chaperone/DNA topoisomerase II/histidine kinase"/>
    <property type="match status" value="1"/>
</dbReference>
<dbReference type="InterPro" id="IPR013656">
    <property type="entry name" value="PAS_4"/>
</dbReference>
<dbReference type="SMART" id="SM00065">
    <property type="entry name" value="GAF"/>
    <property type="match status" value="1"/>
</dbReference>
<keyword evidence="1" id="KW-0378">Hydrolase</keyword>
<dbReference type="InterPro" id="IPR000014">
    <property type="entry name" value="PAS"/>
</dbReference>
<dbReference type="GO" id="GO:0016791">
    <property type="term" value="F:phosphatase activity"/>
    <property type="evidence" value="ECO:0007669"/>
    <property type="project" value="TreeGrafter"/>
</dbReference>
<dbReference type="InterPro" id="IPR035965">
    <property type="entry name" value="PAS-like_dom_sf"/>
</dbReference>
<dbReference type="CDD" id="cd00130">
    <property type="entry name" value="PAS"/>
    <property type="match status" value="1"/>
</dbReference>
<gene>
    <name evidence="4" type="ORF">SAMN05216267_107111</name>
</gene>
<dbReference type="Pfam" id="PF07228">
    <property type="entry name" value="SpoIIE"/>
    <property type="match status" value="1"/>
</dbReference>
<dbReference type="AlphaFoldDB" id="A0A1H8UF21"/>
<evidence type="ECO:0000313" key="4">
    <source>
        <dbReference type="EMBL" id="SEP01852.1"/>
    </source>
</evidence>
<evidence type="ECO:0000259" key="3">
    <source>
        <dbReference type="PROSITE" id="PS50112"/>
    </source>
</evidence>
<keyword evidence="5" id="KW-1185">Reference proteome</keyword>
<proteinExistence type="predicted"/>
<evidence type="ECO:0000256" key="1">
    <source>
        <dbReference type="ARBA" id="ARBA00022801"/>
    </source>
</evidence>
<dbReference type="Proteomes" id="UP000181951">
    <property type="component" value="Unassembled WGS sequence"/>
</dbReference>
<dbReference type="Gene3D" id="3.30.450.20">
    <property type="entry name" value="PAS domain"/>
    <property type="match status" value="2"/>
</dbReference>
<dbReference type="SMART" id="SM00331">
    <property type="entry name" value="PP2C_SIG"/>
    <property type="match status" value="1"/>
</dbReference>
<dbReference type="InterPro" id="IPR003594">
    <property type="entry name" value="HATPase_dom"/>
</dbReference>
<dbReference type="InterPro" id="IPR003018">
    <property type="entry name" value="GAF"/>
</dbReference>
<dbReference type="Pfam" id="PF08448">
    <property type="entry name" value="PAS_4"/>
    <property type="match status" value="1"/>
</dbReference>
<accession>A0A1H8UF21</accession>
<dbReference type="EMBL" id="FODD01000071">
    <property type="protein sequence ID" value="SEP01852.1"/>
    <property type="molecule type" value="Genomic_DNA"/>
</dbReference>
<dbReference type="SUPFAM" id="SSF55781">
    <property type="entry name" value="GAF domain-like"/>
    <property type="match status" value="1"/>
</dbReference>
<dbReference type="InterPro" id="IPR036890">
    <property type="entry name" value="HATPase_C_sf"/>
</dbReference>
<dbReference type="Gene3D" id="3.30.565.10">
    <property type="entry name" value="Histidine kinase-like ATPase, C-terminal domain"/>
    <property type="match status" value="1"/>
</dbReference>
<dbReference type="InterPro" id="IPR036457">
    <property type="entry name" value="PPM-type-like_dom_sf"/>
</dbReference>
<name>A0A1H8UF21_9ACTN</name>
<dbReference type="PANTHER" id="PTHR43156">
    <property type="entry name" value="STAGE II SPORULATION PROTEIN E-RELATED"/>
    <property type="match status" value="1"/>
</dbReference>
<dbReference type="RefSeq" id="WP_075018339.1">
    <property type="nucleotide sequence ID" value="NZ_FODD01000071.1"/>
</dbReference>
<dbReference type="PROSITE" id="PS50112">
    <property type="entry name" value="PAS"/>
    <property type="match status" value="1"/>
</dbReference>
<dbReference type="Pfam" id="PF01590">
    <property type="entry name" value="GAF"/>
    <property type="match status" value="1"/>
</dbReference>
<dbReference type="CDD" id="cd16936">
    <property type="entry name" value="HATPase_RsbW-like"/>
    <property type="match status" value="1"/>
</dbReference>
<feature type="region of interest" description="Disordered" evidence="2">
    <location>
        <begin position="59"/>
        <end position="84"/>
    </location>
</feature>
<sequence length="805" mass="84509">MTVSSPHVGALPFAFDGLAAAVVDRSGTVLRWTVTAQGLTGFTAGEVCGRHVSDLLATDPGGPGAAADREQADVPASGRVPLRHRPQGTVDAVYRATPMDGPGGSLILAAPAQRVSGRERNGALLSALSGEGRLEVALYDMDLSVVQTGATAGRAVCGPDRAGGGRLGDAAAAEDAERVEGLLRRVLSTGVPVIRSSERMTARDDPECQWVLCWSAVRLEDARGRPAGVVSVLVDAPPESPPDRRRVDLVREMAERVGDSLDVARTAQELAEVLAPGFADVAAVDLLQGVFDGEEPPHWSGDGDLLRGGGTFPPDAGWAPGPVPDGVPVLRRPGDLGLRHGRYGEAAALSREEVAAALGSRMDELPLPEGFHSVAVAPLAARGLALGAVSAWRTGDSEPFTADDAALLEAAATRGAIALDNARRYTHEHRAAGVLQQRLLPPATTDTPAAETAGVYLPAGGGEAIGGDWFDAIPLPSFRLALVAGDVFGHGIHASATMGRLRTAIQTLADLELDPEELLTRVGDLVQRLANESEPYYHDVVVGATCLYAVHDPVAGHCVIASAGHPPPILLRADGRAEVVDVSPGPPFPVGGTPYESTTVALPPGSVLALYTDGLIEQDEQGHVVSDLDQGTQRLAAALTTVYRPDRALAETGHAVLAELGIEAPRDDVALMLARARAIPGENRADWEFSADLEAVAGAREATARQLAEWGLDDLAFTTELIVSELVTNAVRHARPPIRLRLIRDGVLVCEVCDASATQPRMRRARTTDEGGRGLFIVAQLASRWGCRYGRDGKTIWAEQPIPRS</sequence>
<dbReference type="OrthoDB" id="118142at2"/>